<dbReference type="Proteomes" id="UP000252698">
    <property type="component" value="Chromosome"/>
</dbReference>
<proteinExistence type="predicted"/>
<feature type="region of interest" description="Disordered" evidence="1">
    <location>
        <begin position="152"/>
        <end position="171"/>
    </location>
</feature>
<evidence type="ECO:0000313" key="3">
    <source>
        <dbReference type="EMBL" id="AXE82812.1"/>
    </source>
</evidence>
<organism evidence="3 4">
    <name type="scientific">Streptomyces atratus</name>
    <dbReference type="NCBI Taxonomy" id="1893"/>
    <lineage>
        <taxon>Bacteria</taxon>
        <taxon>Bacillati</taxon>
        <taxon>Actinomycetota</taxon>
        <taxon>Actinomycetes</taxon>
        <taxon>Kitasatosporales</taxon>
        <taxon>Streptomycetaceae</taxon>
        <taxon>Streptomyces</taxon>
    </lineage>
</organism>
<dbReference type="RefSeq" id="WP_114249036.1">
    <property type="nucleotide sequence ID" value="NZ_CP027306.1"/>
</dbReference>
<name>A0A2Z5JQW3_STRAR</name>
<reference evidence="3 4" key="1">
    <citation type="journal article" date="2018" name="Front. Microbiol.">
        <title>Genome Sequencing of Streptomyces atratus SCSIOZH16 and Activation Production of Nocardamine via Metabolic Engineering.</title>
        <authorList>
            <person name="Li Y."/>
            <person name="Zhang C."/>
            <person name="Liu C."/>
            <person name="Ju J."/>
            <person name="Ma J."/>
        </authorList>
    </citation>
    <scope>NUCLEOTIDE SEQUENCE [LARGE SCALE GENOMIC DNA]</scope>
    <source>
        <strain evidence="3 4">SCSIO_ZH16</strain>
    </source>
</reference>
<dbReference type="GeneID" id="95519882"/>
<evidence type="ECO:0000259" key="2">
    <source>
        <dbReference type="Pfam" id="PF14024"/>
    </source>
</evidence>
<evidence type="ECO:0000313" key="4">
    <source>
        <dbReference type="Proteomes" id="UP000252698"/>
    </source>
</evidence>
<accession>A0A2Z5JQW3</accession>
<feature type="domain" description="DUF4240" evidence="2">
    <location>
        <begin position="1"/>
        <end position="137"/>
    </location>
</feature>
<dbReference type="AlphaFoldDB" id="A0A2Z5JQW3"/>
<gene>
    <name evidence="3" type="ORF">C5746_15550</name>
</gene>
<protein>
    <submittedName>
        <fullName evidence="3">Molybdenum metabolism regulator</fullName>
    </submittedName>
</protein>
<evidence type="ECO:0000256" key="1">
    <source>
        <dbReference type="SAM" id="MobiDB-lite"/>
    </source>
</evidence>
<dbReference type="Pfam" id="PF14024">
    <property type="entry name" value="DUF4240"/>
    <property type="match status" value="1"/>
</dbReference>
<dbReference type="InterPro" id="IPR025334">
    <property type="entry name" value="DUF4240"/>
</dbReference>
<sequence>MDEDSFWALVEGSQQQTGDPDQRLEALREQLMQRPLAQIVQFQSRLHRVRRRIDTWEMWAAAEQIQGGSCSDDSFWYFQFWVVGLGREVFGRAVADPDSLAEVPEVRRLAGRPLKAWSDDEWPEWESLDYVAAEAFDMLTGEEEGLEKALEAEGLDNPCNPEPSGEAWDVRNVGEASRRLPRLSRMFP</sequence>
<dbReference type="EMBL" id="CP027306">
    <property type="protein sequence ID" value="AXE82812.1"/>
    <property type="molecule type" value="Genomic_DNA"/>
</dbReference>
<dbReference type="KEGG" id="sata:C5746_15550"/>